<evidence type="ECO:0000313" key="13">
    <source>
        <dbReference type="Proteomes" id="UP000333828"/>
    </source>
</evidence>
<keyword evidence="12" id="KW-0808">Transferase</keyword>
<keyword evidence="5 10" id="KW-0812">Transmembrane</keyword>
<protein>
    <recommendedName>
        <fullName evidence="2">cyclic-guanylate-specific phosphodiesterase</fullName>
        <ecNumber evidence="2">3.1.4.52</ecNumber>
    </recommendedName>
</protein>
<name>A0A5E4Y0X9_9BURK</name>
<dbReference type="InterPro" id="IPR035919">
    <property type="entry name" value="EAL_sf"/>
</dbReference>
<dbReference type="SMART" id="SM00052">
    <property type="entry name" value="EAL"/>
    <property type="match status" value="1"/>
</dbReference>
<keyword evidence="6" id="KW-0378">Hydrolase</keyword>
<proteinExistence type="predicted"/>
<comment type="subcellular location">
    <subcellularLocation>
        <location evidence="1">Cell membrane</location>
        <topology evidence="1">Multi-pass membrane protein</topology>
    </subcellularLocation>
</comment>
<evidence type="ECO:0000256" key="9">
    <source>
        <dbReference type="ARBA" id="ARBA00034290"/>
    </source>
</evidence>
<feature type="transmembrane region" description="Helical" evidence="10">
    <location>
        <begin position="239"/>
        <end position="262"/>
    </location>
</feature>
<evidence type="ECO:0000256" key="5">
    <source>
        <dbReference type="ARBA" id="ARBA00022692"/>
    </source>
</evidence>
<dbReference type="GO" id="GO:0016301">
    <property type="term" value="F:kinase activity"/>
    <property type="evidence" value="ECO:0007669"/>
    <property type="project" value="UniProtKB-KW"/>
</dbReference>
<dbReference type="PANTHER" id="PTHR33121">
    <property type="entry name" value="CYCLIC DI-GMP PHOSPHODIESTERASE PDEF"/>
    <property type="match status" value="1"/>
</dbReference>
<dbReference type="InterPro" id="IPR050706">
    <property type="entry name" value="Cyclic-di-GMP_PDE-like"/>
</dbReference>
<evidence type="ECO:0000259" key="11">
    <source>
        <dbReference type="PROSITE" id="PS50883"/>
    </source>
</evidence>
<evidence type="ECO:0000256" key="6">
    <source>
        <dbReference type="ARBA" id="ARBA00022801"/>
    </source>
</evidence>
<keyword evidence="13" id="KW-1185">Reference proteome</keyword>
<accession>A0A5E4Y0X9</accession>
<keyword evidence="8 10" id="KW-0472">Membrane</keyword>
<dbReference type="PROSITE" id="PS51257">
    <property type="entry name" value="PROKAR_LIPOPROTEIN"/>
    <property type="match status" value="1"/>
</dbReference>
<keyword evidence="3" id="KW-1003">Cell membrane</keyword>
<keyword evidence="12" id="KW-0418">Kinase</keyword>
<dbReference type="InterPro" id="IPR024744">
    <property type="entry name" value="CSS-motif_dom"/>
</dbReference>
<dbReference type="AlphaFoldDB" id="A0A5E4Y0X9"/>
<evidence type="ECO:0000256" key="4">
    <source>
        <dbReference type="ARBA" id="ARBA00022636"/>
    </source>
</evidence>
<evidence type="ECO:0000256" key="7">
    <source>
        <dbReference type="ARBA" id="ARBA00022989"/>
    </source>
</evidence>
<evidence type="ECO:0000313" key="12">
    <source>
        <dbReference type="EMBL" id="VVE42197.1"/>
    </source>
</evidence>
<evidence type="ECO:0000256" key="10">
    <source>
        <dbReference type="SAM" id="Phobius"/>
    </source>
</evidence>
<evidence type="ECO:0000256" key="2">
    <source>
        <dbReference type="ARBA" id="ARBA00012282"/>
    </source>
</evidence>
<evidence type="ECO:0000256" key="8">
    <source>
        <dbReference type="ARBA" id="ARBA00023136"/>
    </source>
</evidence>
<dbReference type="Proteomes" id="UP000333828">
    <property type="component" value="Unassembled WGS sequence"/>
</dbReference>
<dbReference type="Pfam" id="PF12792">
    <property type="entry name" value="CSS-motif"/>
    <property type="match status" value="1"/>
</dbReference>
<keyword evidence="4" id="KW-0973">c-di-GMP</keyword>
<feature type="domain" description="EAL" evidence="11">
    <location>
        <begin position="268"/>
        <end position="519"/>
    </location>
</feature>
<dbReference type="Pfam" id="PF00563">
    <property type="entry name" value="EAL"/>
    <property type="match status" value="1"/>
</dbReference>
<organism evidence="12 13">
    <name type="scientific">Pandoraea iniqua</name>
    <dbReference type="NCBI Taxonomy" id="2508288"/>
    <lineage>
        <taxon>Bacteria</taxon>
        <taxon>Pseudomonadati</taxon>
        <taxon>Pseudomonadota</taxon>
        <taxon>Betaproteobacteria</taxon>
        <taxon>Burkholderiales</taxon>
        <taxon>Burkholderiaceae</taxon>
        <taxon>Pandoraea</taxon>
    </lineage>
</organism>
<keyword evidence="7 10" id="KW-1133">Transmembrane helix</keyword>
<reference evidence="12 13" key="1">
    <citation type="submission" date="2019-08" db="EMBL/GenBank/DDBJ databases">
        <authorList>
            <person name="Peeters C."/>
        </authorList>
    </citation>
    <scope>NUCLEOTIDE SEQUENCE [LARGE SCALE GENOMIC DNA]</scope>
    <source>
        <strain evidence="12 13">LMG 31115</strain>
    </source>
</reference>
<dbReference type="CDD" id="cd01948">
    <property type="entry name" value="EAL"/>
    <property type="match status" value="1"/>
</dbReference>
<dbReference type="RefSeq" id="WP_150685750.1">
    <property type="nucleotide sequence ID" value="NZ_CABPSI010000005.1"/>
</dbReference>
<dbReference type="SUPFAM" id="SSF141868">
    <property type="entry name" value="EAL domain-like"/>
    <property type="match status" value="1"/>
</dbReference>
<comment type="catalytic activity">
    <reaction evidence="9">
        <text>3',3'-c-di-GMP + H2O = 5'-phosphoguanylyl(3'-&gt;5')guanosine + H(+)</text>
        <dbReference type="Rhea" id="RHEA:24902"/>
        <dbReference type="ChEBI" id="CHEBI:15377"/>
        <dbReference type="ChEBI" id="CHEBI:15378"/>
        <dbReference type="ChEBI" id="CHEBI:58754"/>
        <dbReference type="ChEBI" id="CHEBI:58805"/>
        <dbReference type="EC" id="3.1.4.52"/>
    </reaction>
</comment>
<gene>
    <name evidence="12" type="ORF">PIN31115_04189</name>
</gene>
<dbReference type="InterPro" id="IPR001633">
    <property type="entry name" value="EAL_dom"/>
</dbReference>
<dbReference type="GO" id="GO:0005886">
    <property type="term" value="C:plasma membrane"/>
    <property type="evidence" value="ECO:0007669"/>
    <property type="project" value="UniProtKB-SubCell"/>
</dbReference>
<evidence type="ECO:0000256" key="1">
    <source>
        <dbReference type="ARBA" id="ARBA00004651"/>
    </source>
</evidence>
<dbReference type="PANTHER" id="PTHR33121:SF79">
    <property type="entry name" value="CYCLIC DI-GMP PHOSPHODIESTERASE PDED-RELATED"/>
    <property type="match status" value="1"/>
</dbReference>
<sequence>MFRRLSLISASIALGCVGTVLPVLTSIYIAREDAQKREQEDLQQFAAKAVMRAEQVTYQAFAAIADLSAGIEPRCSPAYIARASRVIFNYGYVQDAGAYGDSQYLCSPLLGDVRDKHYVLPAPSWRSNDGYLIWLRQRNPISDVRDDIQFGRDGNYVSINPQSYVDIIAPARRPIAAVNIDTNSIIAMSYGADSDDMLNAWRRGGKIKSDAWHYAVARSSSRPIGVVVKAPRSGLIANWTGLLAVWLAIGVGVGALIGWLSYKRISRQVSFPATLEWAIARRYIEVHYQPIVRLEDGVCVGSEALVRWNLNGQNIPPDIFVAVAEENGLIQPLTDLVLEKTVRELQEFLRAQPSFYVSINVAGEDLQTDRFIKKLNASLSGTGIHPSQIRIEATERGLLKAESARKIIAALRQAGHPVYIDDFGTGYSGLSYLQSFTVDVLKIDKSFVDTIGQGAASSVVAPHIIEMAHELGLGIVAEGVETEAQVEYLKSKGVEYGQGWLFSKAMPAAKLVAWLKARSQNSRNQNGPENSSAH</sequence>
<dbReference type="GO" id="GO:0071111">
    <property type="term" value="F:cyclic-guanylate-specific phosphodiesterase activity"/>
    <property type="evidence" value="ECO:0007669"/>
    <property type="project" value="UniProtKB-EC"/>
</dbReference>
<dbReference type="EMBL" id="CABPSI010000005">
    <property type="protein sequence ID" value="VVE42197.1"/>
    <property type="molecule type" value="Genomic_DNA"/>
</dbReference>
<dbReference type="PROSITE" id="PS50883">
    <property type="entry name" value="EAL"/>
    <property type="match status" value="1"/>
</dbReference>
<dbReference type="EC" id="3.1.4.52" evidence="2"/>
<evidence type="ECO:0000256" key="3">
    <source>
        <dbReference type="ARBA" id="ARBA00022475"/>
    </source>
</evidence>
<dbReference type="Gene3D" id="3.20.20.450">
    <property type="entry name" value="EAL domain"/>
    <property type="match status" value="1"/>
</dbReference>